<name>A0A2K4X3I6_PSESX</name>
<dbReference type="EMBL" id="LT963411">
    <property type="protein sequence ID" value="SOS42857.1"/>
    <property type="molecule type" value="Genomic_DNA"/>
</dbReference>
<dbReference type="Gene3D" id="6.10.20.120">
    <property type="match status" value="1"/>
</dbReference>
<sequence length="377" mass="41859">MNPIHARFSSVETLRHSNVDIQSLKSEGQLEVNGKRYEIRAADDGSIAVLKPDQQPKAVKFFKGVTHRIGGKSERAQIAQVLNEKAASAPRLERMLGRRFDFDLEKGGSSSVSSAVKADDAHLQSSKQAFASLQKWAAEAEALPHKSVKVVYMIYKNDTPKTTLMNDAAQRNYFQTLIELDHKKNIIVRPQAQDELNEDQLDLGRYIANENNARTDFFRITPKEQRAIEPNWGRLTISVEPRYAAQLTRAMASLMDKEKAIAQGKVVGPAKYGKQTDSAILYINGDLAKSAKLGEKLKKMSGIPSEGFVEHTPLCMHSTGRGLSYAEKVPGQSVSHGEARSHVILDALNDQGPMEVRLKRALEARGYDPENPALRKN</sequence>
<gene>
    <name evidence="1" type="primary">hrmA</name>
    <name evidence="1" type="ORF">CFBP3840_P200027</name>
</gene>
<dbReference type="RefSeq" id="WP_060404090.1">
    <property type="nucleotide sequence ID" value="NZ_LT963411.1"/>
</dbReference>
<accession>A0A2K4X3I6</accession>
<proteinExistence type="predicted"/>
<reference evidence="1 2" key="1">
    <citation type="submission" date="2017-11" db="EMBL/GenBank/DDBJ databases">
        <authorList>
            <person name="Han C.G."/>
        </authorList>
    </citation>
    <scope>NUCLEOTIDE SEQUENCE [LARGE SCALE GENOMIC DNA]</scope>
    <source>
        <strain evidence="1">CFBP3840</strain>
        <plasmid evidence="2">Plasmid pp2</plasmid>
    </source>
</reference>
<keyword evidence="1" id="KW-0614">Plasmid</keyword>
<protein>
    <submittedName>
        <fullName evidence="1">Protein HrmA</fullName>
    </submittedName>
</protein>
<dbReference type="AlphaFoldDB" id="A0A2K4X3I6"/>
<dbReference type="InterPro" id="IPR040871">
    <property type="entry name" value="HopA1"/>
</dbReference>
<geneLocation type="plasmid" evidence="1">
    <name>PP2</name>
</geneLocation>
<organism evidence="1 2">
    <name type="scientific">Pseudomonas syringae</name>
    <dbReference type="NCBI Taxonomy" id="317"/>
    <lineage>
        <taxon>Bacteria</taxon>
        <taxon>Pseudomonadati</taxon>
        <taxon>Pseudomonadota</taxon>
        <taxon>Gammaproteobacteria</taxon>
        <taxon>Pseudomonadales</taxon>
        <taxon>Pseudomonadaceae</taxon>
        <taxon>Pseudomonas</taxon>
    </lineage>
</organism>
<dbReference type="Pfam" id="PF17914">
    <property type="entry name" value="HopA1"/>
    <property type="match status" value="1"/>
</dbReference>
<evidence type="ECO:0000313" key="1">
    <source>
        <dbReference type="EMBL" id="SOS42857.1"/>
    </source>
</evidence>
<evidence type="ECO:0000313" key="2">
    <source>
        <dbReference type="Proteomes" id="UP000238095"/>
    </source>
</evidence>
<dbReference type="Proteomes" id="UP000238095">
    <property type="component" value="Plasmid PP2"/>
</dbReference>